<organism evidence="1 2">
    <name type="scientific">Alkaliphilus flagellatus</name>
    <dbReference type="NCBI Taxonomy" id="2841507"/>
    <lineage>
        <taxon>Bacteria</taxon>
        <taxon>Bacillati</taxon>
        <taxon>Bacillota</taxon>
        <taxon>Clostridia</taxon>
        <taxon>Peptostreptococcales</taxon>
        <taxon>Natronincolaceae</taxon>
        <taxon>Alkaliphilus</taxon>
    </lineage>
</organism>
<sequence length="67" mass="8049">MDTIDILQRTIDYIEENLKSEISADELAKLSGFSTYHFYHIFGTYNRNILLWIWENKDKCFSELQNI</sequence>
<dbReference type="Proteomes" id="UP000779508">
    <property type="component" value="Unassembled WGS sequence"/>
</dbReference>
<evidence type="ECO:0000313" key="2">
    <source>
        <dbReference type="Proteomes" id="UP000779508"/>
    </source>
</evidence>
<comment type="caution">
    <text evidence="1">The sequence shown here is derived from an EMBL/GenBank/DDBJ whole genome shotgun (WGS) entry which is preliminary data.</text>
</comment>
<proteinExistence type="predicted"/>
<accession>A0ABS6G283</accession>
<evidence type="ECO:0008006" key="3">
    <source>
        <dbReference type="Google" id="ProtNLM"/>
    </source>
</evidence>
<name>A0ABS6G283_9FIRM</name>
<dbReference type="EMBL" id="JAHLQK010000001">
    <property type="protein sequence ID" value="MBU5675481.1"/>
    <property type="molecule type" value="Genomic_DNA"/>
</dbReference>
<keyword evidence="2" id="KW-1185">Reference proteome</keyword>
<evidence type="ECO:0000313" key="1">
    <source>
        <dbReference type="EMBL" id="MBU5675481.1"/>
    </source>
</evidence>
<dbReference type="RefSeq" id="WP_216414959.1">
    <property type="nucleotide sequence ID" value="NZ_JAHLQK010000001.1"/>
</dbReference>
<gene>
    <name evidence="1" type="ORF">KQI88_03510</name>
</gene>
<protein>
    <recommendedName>
        <fullName evidence="3">HTH araC/xylS-type domain-containing protein</fullName>
    </recommendedName>
</protein>
<reference evidence="1 2" key="1">
    <citation type="submission" date="2021-06" db="EMBL/GenBank/DDBJ databases">
        <authorList>
            <person name="Sun Q."/>
            <person name="Li D."/>
        </authorList>
    </citation>
    <scope>NUCLEOTIDE SEQUENCE [LARGE SCALE GENOMIC DNA]</scope>
    <source>
        <strain evidence="1 2">MSJ-5</strain>
    </source>
</reference>